<gene>
    <name evidence="2" type="ORF">KHQ06_18365</name>
</gene>
<feature type="region of interest" description="Disordered" evidence="1">
    <location>
        <begin position="65"/>
        <end position="106"/>
    </location>
</feature>
<reference evidence="2 3" key="1">
    <citation type="submission" date="2021-04" db="EMBL/GenBank/DDBJ databases">
        <title>Nocardia tengchongensis.</title>
        <authorList>
            <person name="Zhuang k."/>
            <person name="Ran Y."/>
            <person name="Li W."/>
        </authorList>
    </citation>
    <scope>NUCLEOTIDE SEQUENCE [LARGE SCALE GENOMIC DNA]</scope>
    <source>
        <strain evidence="2 3">CFH S0057</strain>
    </source>
</reference>
<organism evidence="2 3">
    <name type="scientific">Nocardia tengchongensis</name>
    <dbReference type="NCBI Taxonomy" id="2055889"/>
    <lineage>
        <taxon>Bacteria</taxon>
        <taxon>Bacillati</taxon>
        <taxon>Actinomycetota</taxon>
        <taxon>Actinomycetes</taxon>
        <taxon>Mycobacteriales</taxon>
        <taxon>Nocardiaceae</taxon>
        <taxon>Nocardia</taxon>
    </lineage>
</organism>
<evidence type="ECO:0000256" key="1">
    <source>
        <dbReference type="SAM" id="MobiDB-lite"/>
    </source>
</evidence>
<evidence type="ECO:0000313" key="3">
    <source>
        <dbReference type="Proteomes" id="UP000683310"/>
    </source>
</evidence>
<accession>A0ABX8D1D0</accession>
<name>A0ABX8D1D0_9NOCA</name>
<evidence type="ECO:0000313" key="2">
    <source>
        <dbReference type="EMBL" id="QVI24510.1"/>
    </source>
</evidence>
<sequence length="106" mass="11541">MSSVERSQPDSEGWYVAEGVVERLAAGRIEYHRPGESIADFEAGIDARIAAILNRSNQNKLSVERAIGDGGRLPRSTGMADPGPQRTGESPAEVSPYVCVDRRRSR</sequence>
<dbReference type="Proteomes" id="UP000683310">
    <property type="component" value="Chromosome"/>
</dbReference>
<proteinExistence type="predicted"/>
<dbReference type="EMBL" id="CP074371">
    <property type="protein sequence ID" value="QVI24510.1"/>
    <property type="molecule type" value="Genomic_DNA"/>
</dbReference>
<keyword evidence="3" id="KW-1185">Reference proteome</keyword>
<protein>
    <submittedName>
        <fullName evidence="2">Uncharacterized protein</fullName>
    </submittedName>
</protein>